<proteinExistence type="predicted"/>
<sequence length="154" mass="16122">MTPVDLSFLLVLAGWAGAACTVTAYGMLSAGRWTAGSRLFQGLNIGGALLLCVSATASQAWPAAAVNAIWIVIGIQTCVMMLRAGRRALTAEAPAADAEAFAEADVFADVFALPERVRESDLAPTLVMPVITQEQLEAARAQHQHGQDVARLAS</sequence>
<evidence type="ECO:0000259" key="2">
    <source>
        <dbReference type="Pfam" id="PF26604"/>
    </source>
</evidence>
<keyword evidence="1" id="KW-0472">Membrane</keyword>
<reference evidence="3 4" key="1">
    <citation type="submission" date="2018-10" db="EMBL/GenBank/DDBJ databases">
        <authorList>
            <person name="Li J."/>
        </authorList>
    </citation>
    <scope>NUCLEOTIDE SEQUENCE [LARGE SCALE GENOMIC DNA]</scope>
    <source>
        <strain evidence="3 4">JCM 30549</strain>
    </source>
</reference>
<dbReference type="InterPro" id="IPR058058">
    <property type="entry name" value="CBU_0592-like"/>
</dbReference>
<dbReference type="Proteomes" id="UP000275395">
    <property type="component" value="Unassembled WGS sequence"/>
</dbReference>
<keyword evidence="1" id="KW-1133">Transmembrane helix</keyword>
<name>A0A3L6ZTX5_9MICO</name>
<feature type="domain" description="CBU-0592-like" evidence="2">
    <location>
        <begin position="12"/>
        <end position="83"/>
    </location>
</feature>
<feature type="transmembrane region" description="Helical" evidence="1">
    <location>
        <begin position="6"/>
        <end position="27"/>
    </location>
</feature>
<feature type="transmembrane region" description="Helical" evidence="1">
    <location>
        <begin position="63"/>
        <end position="82"/>
    </location>
</feature>
<evidence type="ECO:0000313" key="3">
    <source>
        <dbReference type="EMBL" id="RLP71021.1"/>
    </source>
</evidence>
<gene>
    <name evidence="3" type="ORF">D9V30_00925</name>
</gene>
<dbReference type="AlphaFoldDB" id="A0A3L6ZTX5"/>
<accession>A0A3L6ZTX5</accession>
<keyword evidence="1" id="KW-0812">Transmembrane</keyword>
<evidence type="ECO:0000256" key="1">
    <source>
        <dbReference type="SAM" id="Phobius"/>
    </source>
</evidence>
<dbReference type="NCBIfam" id="NF047864">
    <property type="entry name" value="CBU_0592_membra"/>
    <property type="match status" value="1"/>
</dbReference>
<evidence type="ECO:0000313" key="4">
    <source>
        <dbReference type="Proteomes" id="UP000275395"/>
    </source>
</evidence>
<dbReference type="EMBL" id="RCUW01000001">
    <property type="protein sequence ID" value="RLP71021.1"/>
    <property type="molecule type" value="Genomic_DNA"/>
</dbReference>
<dbReference type="Pfam" id="PF26604">
    <property type="entry name" value="CBU_0592"/>
    <property type="match status" value="1"/>
</dbReference>
<organism evidence="3 4">
    <name type="scientific">Mycetocola reblochoni</name>
    <dbReference type="NCBI Taxonomy" id="331618"/>
    <lineage>
        <taxon>Bacteria</taxon>
        <taxon>Bacillati</taxon>
        <taxon>Actinomycetota</taxon>
        <taxon>Actinomycetes</taxon>
        <taxon>Micrococcales</taxon>
        <taxon>Microbacteriaceae</taxon>
        <taxon>Mycetocola</taxon>
    </lineage>
</organism>
<protein>
    <recommendedName>
        <fullName evidence="2">CBU-0592-like domain-containing protein</fullName>
    </recommendedName>
</protein>
<comment type="caution">
    <text evidence="3">The sequence shown here is derived from an EMBL/GenBank/DDBJ whole genome shotgun (WGS) entry which is preliminary data.</text>
</comment>